<evidence type="ECO:0000313" key="3">
    <source>
        <dbReference type="Proteomes" id="UP000254716"/>
    </source>
</evidence>
<protein>
    <submittedName>
        <fullName evidence="2">Uncharacterized protein</fullName>
    </submittedName>
</protein>
<reference evidence="2 3" key="1">
    <citation type="submission" date="2018-06" db="EMBL/GenBank/DDBJ databases">
        <authorList>
            <consortium name="Pathogen Informatics"/>
            <person name="Doyle S."/>
        </authorList>
    </citation>
    <scope>NUCLEOTIDE SEQUENCE [LARGE SCALE GENOMIC DNA]</scope>
    <source>
        <strain evidence="2 3">NCTC9081</strain>
    </source>
</reference>
<keyword evidence="1" id="KW-1133">Transmembrane helix</keyword>
<keyword evidence="1" id="KW-0472">Membrane</keyword>
<accession>A0A376WA34</accession>
<organism evidence="2 3">
    <name type="scientific">Escherichia coli</name>
    <dbReference type="NCBI Taxonomy" id="562"/>
    <lineage>
        <taxon>Bacteria</taxon>
        <taxon>Pseudomonadati</taxon>
        <taxon>Pseudomonadota</taxon>
        <taxon>Gammaproteobacteria</taxon>
        <taxon>Enterobacterales</taxon>
        <taxon>Enterobacteriaceae</taxon>
        <taxon>Escherichia</taxon>
    </lineage>
</organism>
<proteinExistence type="predicted"/>
<dbReference type="EMBL" id="UGCV01000008">
    <property type="protein sequence ID" value="STJ20643.1"/>
    <property type="molecule type" value="Genomic_DNA"/>
</dbReference>
<dbReference type="AlphaFoldDB" id="A0A376WA34"/>
<dbReference type="Proteomes" id="UP000254716">
    <property type="component" value="Unassembled WGS sequence"/>
</dbReference>
<name>A0A376WA34_ECOLX</name>
<feature type="transmembrane region" description="Helical" evidence="1">
    <location>
        <begin position="30"/>
        <end position="47"/>
    </location>
</feature>
<sequence length="49" mass="6071">MHKNIFLYYETTKLRNYETTKLRNYETTKIIFVKVLTTLTIFNYIFMVL</sequence>
<gene>
    <name evidence="2" type="ORF">NCTC9081_06231</name>
</gene>
<evidence type="ECO:0000313" key="2">
    <source>
        <dbReference type="EMBL" id="STJ20643.1"/>
    </source>
</evidence>
<evidence type="ECO:0000256" key="1">
    <source>
        <dbReference type="SAM" id="Phobius"/>
    </source>
</evidence>
<keyword evidence="1" id="KW-0812">Transmembrane</keyword>